<dbReference type="OrthoDB" id="5426978at2759"/>
<dbReference type="GO" id="GO:0000981">
    <property type="term" value="F:DNA-binding transcription factor activity, RNA polymerase II-specific"/>
    <property type="evidence" value="ECO:0007669"/>
    <property type="project" value="InterPro"/>
</dbReference>
<feature type="compositionally biased region" description="Low complexity" evidence="7">
    <location>
        <begin position="311"/>
        <end position="325"/>
    </location>
</feature>
<organism evidence="9 10">
    <name type="scientific">Lachancea dasiensis</name>
    <dbReference type="NCBI Taxonomy" id="1072105"/>
    <lineage>
        <taxon>Eukaryota</taxon>
        <taxon>Fungi</taxon>
        <taxon>Dikarya</taxon>
        <taxon>Ascomycota</taxon>
        <taxon>Saccharomycotina</taxon>
        <taxon>Saccharomycetes</taxon>
        <taxon>Saccharomycetales</taxon>
        <taxon>Saccharomycetaceae</taxon>
        <taxon>Lachancea</taxon>
    </lineage>
</organism>
<evidence type="ECO:0000313" key="10">
    <source>
        <dbReference type="Proteomes" id="UP000190274"/>
    </source>
</evidence>
<feature type="region of interest" description="Disordered" evidence="7">
    <location>
        <begin position="304"/>
        <end position="408"/>
    </location>
</feature>
<dbReference type="PANTHER" id="PTHR31668">
    <property type="entry name" value="GLUCOSE TRANSPORT TRANSCRIPTION REGULATOR RGT1-RELATED-RELATED"/>
    <property type="match status" value="1"/>
</dbReference>
<dbReference type="InterPro" id="IPR036864">
    <property type="entry name" value="Zn2-C6_fun-type_DNA-bd_sf"/>
</dbReference>
<gene>
    <name evidence="9" type="ORF">LADA_0G12288G</name>
</gene>
<accession>A0A1G4JV79</accession>
<dbReference type="GO" id="GO:0008270">
    <property type="term" value="F:zinc ion binding"/>
    <property type="evidence" value="ECO:0007669"/>
    <property type="project" value="InterPro"/>
</dbReference>
<dbReference type="Pfam" id="PF00172">
    <property type="entry name" value="Zn_clus"/>
    <property type="match status" value="1"/>
</dbReference>
<evidence type="ECO:0000256" key="2">
    <source>
        <dbReference type="ARBA" id="ARBA00022833"/>
    </source>
</evidence>
<evidence type="ECO:0000256" key="1">
    <source>
        <dbReference type="ARBA" id="ARBA00022723"/>
    </source>
</evidence>
<dbReference type="Proteomes" id="UP000190274">
    <property type="component" value="Chromosome G"/>
</dbReference>
<protein>
    <submittedName>
        <fullName evidence="9">LADA_0G12288g1_1</fullName>
    </submittedName>
</protein>
<feature type="compositionally biased region" description="Low complexity" evidence="7">
    <location>
        <begin position="384"/>
        <end position="396"/>
    </location>
</feature>
<dbReference type="SMART" id="SM00066">
    <property type="entry name" value="GAL4"/>
    <property type="match status" value="1"/>
</dbReference>
<keyword evidence="2" id="KW-0862">Zinc</keyword>
<feature type="compositionally biased region" description="Basic and acidic residues" evidence="7">
    <location>
        <begin position="17"/>
        <end position="30"/>
    </location>
</feature>
<dbReference type="AlphaFoldDB" id="A0A1G4JV79"/>
<feature type="region of interest" description="Disordered" evidence="7">
    <location>
        <begin position="193"/>
        <end position="213"/>
    </location>
</feature>
<evidence type="ECO:0000313" key="9">
    <source>
        <dbReference type="EMBL" id="SCU94917.1"/>
    </source>
</evidence>
<feature type="region of interest" description="Disordered" evidence="7">
    <location>
        <begin position="95"/>
        <end position="143"/>
    </location>
</feature>
<keyword evidence="1" id="KW-0479">Metal-binding</keyword>
<evidence type="ECO:0000256" key="7">
    <source>
        <dbReference type="SAM" id="MobiDB-lite"/>
    </source>
</evidence>
<keyword evidence="6" id="KW-0539">Nucleus</keyword>
<feature type="domain" description="Zn(2)-C6 fungal-type" evidence="8">
    <location>
        <begin position="53"/>
        <end position="86"/>
    </location>
</feature>
<dbReference type="PROSITE" id="PS50048">
    <property type="entry name" value="ZN2_CY6_FUNGAL_2"/>
    <property type="match status" value="1"/>
</dbReference>
<feature type="region of interest" description="Disordered" evidence="7">
    <location>
        <begin position="1"/>
        <end position="52"/>
    </location>
</feature>
<evidence type="ECO:0000256" key="5">
    <source>
        <dbReference type="ARBA" id="ARBA00023163"/>
    </source>
</evidence>
<keyword evidence="5" id="KW-0804">Transcription</keyword>
<proteinExistence type="predicted"/>
<keyword evidence="10" id="KW-1185">Reference proteome</keyword>
<feature type="compositionally biased region" description="Polar residues" evidence="7">
    <location>
        <begin position="246"/>
        <end position="262"/>
    </location>
</feature>
<dbReference type="Gene3D" id="4.10.240.10">
    <property type="entry name" value="Zn(2)-C6 fungal-type DNA-binding domain"/>
    <property type="match status" value="1"/>
</dbReference>
<dbReference type="SUPFAM" id="SSF57701">
    <property type="entry name" value="Zn2/Cys6 DNA-binding domain"/>
    <property type="match status" value="1"/>
</dbReference>
<feature type="compositionally biased region" description="Polar residues" evidence="7">
    <location>
        <begin position="345"/>
        <end position="365"/>
    </location>
</feature>
<dbReference type="GO" id="GO:0003677">
    <property type="term" value="F:DNA binding"/>
    <property type="evidence" value="ECO:0007669"/>
    <property type="project" value="UniProtKB-KW"/>
</dbReference>
<dbReference type="InterPro" id="IPR001138">
    <property type="entry name" value="Zn2Cys6_DnaBD"/>
</dbReference>
<feature type="region of interest" description="Disordered" evidence="7">
    <location>
        <begin position="228"/>
        <end position="262"/>
    </location>
</feature>
<feature type="compositionally biased region" description="Basic and acidic residues" evidence="7">
    <location>
        <begin position="101"/>
        <end position="113"/>
    </location>
</feature>
<evidence type="ECO:0000256" key="3">
    <source>
        <dbReference type="ARBA" id="ARBA00023015"/>
    </source>
</evidence>
<dbReference type="PANTHER" id="PTHR31668:SF26">
    <property type="entry name" value="GLUCOSE TRANSPORT TRANSCRIPTION REGULATOR RGT1-RELATED"/>
    <property type="match status" value="1"/>
</dbReference>
<dbReference type="EMBL" id="LT598457">
    <property type="protein sequence ID" value="SCU94917.1"/>
    <property type="molecule type" value="Genomic_DNA"/>
</dbReference>
<name>A0A1G4JV79_9SACH</name>
<dbReference type="InterPro" id="IPR050797">
    <property type="entry name" value="Carb_Metab_Trans_Reg"/>
</dbReference>
<dbReference type="CDD" id="cd00067">
    <property type="entry name" value="GAL4"/>
    <property type="match status" value="1"/>
</dbReference>
<sequence>MDGLASISRNGVPPEFDSNKSVDDAERISVEKGPSQVATTSTQENKRSKTSRACDKCREKKTKCDFDEDNNATCTMCQKLGKSCTFARAQMKRGPVKGYTRHTDVSETSESSRRGSRKRSVSESLQDDGARSIADPVSLPPLNQYWPQNPASITRNHHVLAPGSQPQTQPQFWKVPYREYQHQRRDSVDSLISNTSNRRNSEQMAYPGSNASSTSPFYSMGQYHLPLQPPNSTLLDSDPNLSSSPVLQRTPSIHGKSSQYPYSQFNNVTTQQQQPTLQQPYLSIQNHLQNQSLFNNQHFKDFDQGFSSRKNSNVSVALSPSSSLQIPPPQAPAIISNDNEEAAKDNSTQVTSQNDTFASQQQSIANPKEATKASVAPSRKNTRRSTSNRSVSQSSVDTHNTSNHSIDTYGKIPDTQLIDIYYEFIHPTFPVIPVNKRTLTDDLLLINTQPVSGIHELNCHILHWFRNSLELLVRVALKKPSGSAYDYSDGVVDVFDSQVTFIAALNESFQTVVDIHPTLKENENILSSKIKFIYLATYTILNYILAFVGYDNSFVLGMSVTIYNELKLFRCLVYDDEEEELGEQETATESDSKNTSSDGTQLLFKRLYVLLVVFDSLQSCTFGVPKLMSVPLLRLIEECFAYDTGKWGVEYDNNSWKNIYQSLLLGHALSQVSTSRTCMSQNLGKAWYKMDQHGQSKDSPTGLFVELLNGRHELVQSYFALTEMNSHILLELCHKTCGIVTTMRQLLTAVMKANPTNSIDPNNRPPAGTSELIHNQEKLPAPVTNSSTSDSEMYRKLLGLNAGDTIDLRRGSISPFVVAMVVEVSNFLELIKNLPTMLISLILQGPSQTGPSTGLENDVSNSQDAVLALSNAMSDLCQITSLLGVLKPHKMFELVPRVQRADFKAHTRRVRYKYALGARKTGTTWSATWETSLEPFSDAIWGLFCTEELGWL</sequence>
<feature type="compositionally biased region" description="Low complexity" evidence="7">
    <location>
        <begin position="231"/>
        <end position="245"/>
    </location>
</feature>
<feature type="compositionally biased region" description="Polar residues" evidence="7">
    <location>
        <begin position="397"/>
        <end position="406"/>
    </location>
</feature>
<evidence type="ECO:0000259" key="8">
    <source>
        <dbReference type="PROSITE" id="PS50048"/>
    </source>
</evidence>
<evidence type="ECO:0000256" key="6">
    <source>
        <dbReference type="ARBA" id="ARBA00023242"/>
    </source>
</evidence>
<dbReference type="STRING" id="1266660.A0A1G4JV79"/>
<keyword evidence="3" id="KW-0805">Transcription regulation</keyword>
<reference evidence="10" key="1">
    <citation type="submission" date="2016-03" db="EMBL/GenBank/DDBJ databases">
        <authorList>
            <person name="Devillers H."/>
        </authorList>
    </citation>
    <scope>NUCLEOTIDE SEQUENCE [LARGE SCALE GENOMIC DNA]</scope>
</reference>
<evidence type="ECO:0000256" key="4">
    <source>
        <dbReference type="ARBA" id="ARBA00023125"/>
    </source>
</evidence>
<dbReference type="PROSITE" id="PS00463">
    <property type="entry name" value="ZN2_CY6_FUNGAL_1"/>
    <property type="match status" value="1"/>
</dbReference>
<keyword evidence="4" id="KW-0238">DNA-binding</keyword>